<keyword evidence="2" id="KW-0812">Transmembrane</keyword>
<proteinExistence type="predicted"/>
<feature type="region of interest" description="Disordered" evidence="1">
    <location>
        <begin position="50"/>
        <end position="71"/>
    </location>
</feature>
<dbReference type="AlphaFoldDB" id="A0A1I7MU07"/>
<evidence type="ECO:0000313" key="4">
    <source>
        <dbReference type="Proteomes" id="UP000199423"/>
    </source>
</evidence>
<dbReference type="Proteomes" id="UP000199423">
    <property type="component" value="Unassembled WGS sequence"/>
</dbReference>
<dbReference type="RefSeq" id="WP_092862963.1">
    <property type="nucleotide sequence ID" value="NZ_FPCH01000001.1"/>
</dbReference>
<evidence type="ECO:0000256" key="2">
    <source>
        <dbReference type="SAM" id="Phobius"/>
    </source>
</evidence>
<evidence type="ECO:0000256" key="1">
    <source>
        <dbReference type="SAM" id="MobiDB-lite"/>
    </source>
</evidence>
<sequence>MAVTPEKIEGQSKRASSPRVRFPWLLALVVLAGIAAVAYSFHSDRSLSERTGVLSGTDADNDVVPSLSPRK</sequence>
<accession>A0A1I7MU07</accession>
<keyword evidence="4" id="KW-1185">Reference proteome</keyword>
<keyword evidence="2" id="KW-0472">Membrane</keyword>
<protein>
    <submittedName>
        <fullName evidence="3">Uncharacterized protein</fullName>
    </submittedName>
</protein>
<gene>
    <name evidence="3" type="ORF">SAMN04488557_0190</name>
</gene>
<evidence type="ECO:0000313" key="3">
    <source>
        <dbReference type="EMBL" id="SFV25846.1"/>
    </source>
</evidence>
<dbReference type="EMBL" id="FPCH01000001">
    <property type="protein sequence ID" value="SFV25846.1"/>
    <property type="molecule type" value="Genomic_DNA"/>
</dbReference>
<name>A0A1I7MU07_9HYPH</name>
<organism evidence="3 4">
    <name type="scientific">Hyphomicrobium facile</name>
    <dbReference type="NCBI Taxonomy" id="51670"/>
    <lineage>
        <taxon>Bacteria</taxon>
        <taxon>Pseudomonadati</taxon>
        <taxon>Pseudomonadota</taxon>
        <taxon>Alphaproteobacteria</taxon>
        <taxon>Hyphomicrobiales</taxon>
        <taxon>Hyphomicrobiaceae</taxon>
        <taxon>Hyphomicrobium</taxon>
    </lineage>
</organism>
<keyword evidence="2" id="KW-1133">Transmembrane helix</keyword>
<reference evidence="4" key="1">
    <citation type="submission" date="2016-10" db="EMBL/GenBank/DDBJ databases">
        <authorList>
            <person name="Varghese N."/>
            <person name="Submissions S."/>
        </authorList>
    </citation>
    <scope>NUCLEOTIDE SEQUENCE [LARGE SCALE GENOMIC DNA]</scope>
    <source>
        <strain evidence="4">DSM 1565</strain>
    </source>
</reference>
<dbReference type="OrthoDB" id="9905752at2"/>
<feature type="transmembrane region" description="Helical" evidence="2">
    <location>
        <begin position="22"/>
        <end position="41"/>
    </location>
</feature>